<feature type="transmembrane region" description="Helical" evidence="3">
    <location>
        <begin position="144"/>
        <end position="166"/>
    </location>
</feature>
<feature type="transmembrane region" description="Helical" evidence="3">
    <location>
        <begin position="203"/>
        <end position="227"/>
    </location>
</feature>
<evidence type="ECO:0000256" key="3">
    <source>
        <dbReference type="SAM" id="Phobius"/>
    </source>
</evidence>
<proteinExistence type="predicted"/>
<accession>A0A0B7KP05</accession>
<dbReference type="PANTHER" id="PTHR42910">
    <property type="entry name" value="TRANSPORTER SCO4007-RELATED"/>
    <property type="match status" value="1"/>
</dbReference>
<dbReference type="CDD" id="cd17324">
    <property type="entry name" value="MFS_NepI_like"/>
    <property type="match status" value="1"/>
</dbReference>
<gene>
    <name evidence="5" type="ORF">BN869_000012574_1</name>
</gene>
<feature type="domain" description="Major facilitator superfamily (MFS) profile" evidence="4">
    <location>
        <begin position="76"/>
        <end position="456"/>
    </location>
</feature>
<feature type="transmembrane region" description="Helical" evidence="3">
    <location>
        <begin position="116"/>
        <end position="137"/>
    </location>
</feature>
<dbReference type="GO" id="GO:0016020">
    <property type="term" value="C:membrane"/>
    <property type="evidence" value="ECO:0007669"/>
    <property type="project" value="UniProtKB-SubCell"/>
</dbReference>
<dbReference type="SUPFAM" id="SSF103473">
    <property type="entry name" value="MFS general substrate transporter"/>
    <property type="match status" value="1"/>
</dbReference>
<feature type="transmembrane region" description="Helical" evidence="3">
    <location>
        <begin position="319"/>
        <end position="340"/>
    </location>
</feature>
<keyword evidence="3" id="KW-0812">Transmembrane</keyword>
<evidence type="ECO:0000256" key="1">
    <source>
        <dbReference type="ARBA" id="ARBA00004141"/>
    </source>
</evidence>
<comment type="subcellular location">
    <subcellularLocation>
        <location evidence="1">Membrane</location>
        <topology evidence="1">Multi-pass membrane protein</topology>
    </subcellularLocation>
</comment>
<feature type="region of interest" description="Disordered" evidence="2">
    <location>
        <begin position="1"/>
        <end position="44"/>
    </location>
</feature>
<feature type="transmembrane region" description="Helical" evidence="3">
    <location>
        <begin position="437"/>
        <end position="455"/>
    </location>
</feature>
<dbReference type="PANTHER" id="PTHR42910:SF1">
    <property type="entry name" value="MAJOR FACILITATOR SUPERFAMILY (MFS) PROFILE DOMAIN-CONTAINING PROTEIN"/>
    <property type="match status" value="1"/>
</dbReference>
<name>A0A0B7KP05_BIOOC</name>
<sequence length="490" mass="53573">MSATDRSTEEKVESHGDLIRTASGSGKGTSETSDSPEKQDEPDQTVILSKYETSWVHRLLTPPNCRWDPSVPHKLTYSLCILYATAASFTVANLYYNQSILNKIAETFGVSYETSSQVPTLMQAGYASGLIFVLPLGDILERRFFIIGLVSFTATMWIGLCVTNNFTAFRAISFICGMTTVTPQLMVPLVGDYAPPNRKATSLSIVSSGLMLGILIARLLAGVVANYTAWRNIYWLGCAIQFLLAILLFAFFPDYPSTNPDGLNYFKALWTVIHMMLTEPLLIQSGLMAFCISGVFTSFWTTLTFLLASPPFEYSSLQIGLFSLLILVIVIVIPTLGPFMDRYEPLLPLLCCGAITMIGVTIGTFTGTFSIAGPIIQAICIDIGHQMGAIVNRTAIFTINPKARNRLNTAYMACAFAGQLTGSAVGNRLYAQGGWRYSGYCSIGLVTAMILFALARGPHETGWVGWSGGWELRKVRPSKVEQRSDGEQTA</sequence>
<dbReference type="PROSITE" id="PS50850">
    <property type="entry name" value="MFS"/>
    <property type="match status" value="1"/>
</dbReference>
<feature type="transmembrane region" description="Helical" evidence="3">
    <location>
        <begin position="233"/>
        <end position="252"/>
    </location>
</feature>
<feature type="transmembrane region" description="Helical" evidence="3">
    <location>
        <begin position="75"/>
        <end position="96"/>
    </location>
</feature>
<protein>
    <recommendedName>
        <fullName evidence="4">Major facilitator superfamily (MFS) profile domain-containing protein</fullName>
    </recommendedName>
</protein>
<organism evidence="5">
    <name type="scientific">Bionectria ochroleuca</name>
    <name type="common">Gliocladium roseum</name>
    <dbReference type="NCBI Taxonomy" id="29856"/>
    <lineage>
        <taxon>Eukaryota</taxon>
        <taxon>Fungi</taxon>
        <taxon>Dikarya</taxon>
        <taxon>Ascomycota</taxon>
        <taxon>Pezizomycotina</taxon>
        <taxon>Sordariomycetes</taxon>
        <taxon>Hypocreomycetidae</taxon>
        <taxon>Hypocreales</taxon>
        <taxon>Bionectriaceae</taxon>
        <taxon>Clonostachys</taxon>
    </lineage>
</organism>
<evidence type="ECO:0000256" key="2">
    <source>
        <dbReference type="SAM" id="MobiDB-lite"/>
    </source>
</evidence>
<dbReference type="Pfam" id="PF07690">
    <property type="entry name" value="MFS_1"/>
    <property type="match status" value="1"/>
</dbReference>
<keyword evidence="3" id="KW-0472">Membrane</keyword>
<dbReference type="InterPro" id="IPR036259">
    <property type="entry name" value="MFS_trans_sf"/>
</dbReference>
<feature type="transmembrane region" description="Helical" evidence="3">
    <location>
        <begin position="172"/>
        <end position="191"/>
    </location>
</feature>
<feature type="transmembrane region" description="Helical" evidence="3">
    <location>
        <begin position="287"/>
        <end position="307"/>
    </location>
</feature>
<feature type="transmembrane region" description="Helical" evidence="3">
    <location>
        <begin position="346"/>
        <end position="369"/>
    </location>
</feature>
<dbReference type="Gene3D" id="1.20.1250.20">
    <property type="entry name" value="MFS general substrate transporter like domains"/>
    <property type="match status" value="1"/>
</dbReference>
<feature type="compositionally biased region" description="Polar residues" evidence="2">
    <location>
        <begin position="22"/>
        <end position="33"/>
    </location>
</feature>
<dbReference type="GO" id="GO:0022857">
    <property type="term" value="F:transmembrane transporter activity"/>
    <property type="evidence" value="ECO:0007669"/>
    <property type="project" value="InterPro"/>
</dbReference>
<evidence type="ECO:0000313" key="5">
    <source>
        <dbReference type="EMBL" id="CEO56516.1"/>
    </source>
</evidence>
<dbReference type="InterPro" id="IPR020846">
    <property type="entry name" value="MFS_dom"/>
</dbReference>
<dbReference type="EMBL" id="CDPU01000068">
    <property type="protein sequence ID" value="CEO56516.1"/>
    <property type="molecule type" value="Genomic_DNA"/>
</dbReference>
<dbReference type="AlphaFoldDB" id="A0A0B7KP05"/>
<evidence type="ECO:0000259" key="4">
    <source>
        <dbReference type="PROSITE" id="PS50850"/>
    </source>
</evidence>
<dbReference type="InterPro" id="IPR011701">
    <property type="entry name" value="MFS"/>
</dbReference>
<keyword evidence="3" id="KW-1133">Transmembrane helix</keyword>
<reference evidence="5" key="1">
    <citation type="submission" date="2015-01" db="EMBL/GenBank/DDBJ databases">
        <authorList>
            <person name="Durling Mikael"/>
        </authorList>
    </citation>
    <scope>NUCLEOTIDE SEQUENCE</scope>
</reference>
<feature type="compositionally biased region" description="Basic and acidic residues" evidence="2">
    <location>
        <begin position="1"/>
        <end position="18"/>
    </location>
</feature>